<comment type="caution">
    <text evidence="1">The sequence shown here is derived from an EMBL/GenBank/DDBJ whole genome shotgun (WGS) entry which is preliminary data.</text>
</comment>
<dbReference type="AlphaFoldDB" id="A0A9P5N7J2"/>
<name>A0A9P5N7J2_GYMJU</name>
<organism evidence="1 2">
    <name type="scientific">Gymnopilus junonius</name>
    <name type="common">Spectacular rustgill mushroom</name>
    <name type="synonym">Gymnopilus spectabilis subsp. junonius</name>
    <dbReference type="NCBI Taxonomy" id="109634"/>
    <lineage>
        <taxon>Eukaryota</taxon>
        <taxon>Fungi</taxon>
        <taxon>Dikarya</taxon>
        <taxon>Basidiomycota</taxon>
        <taxon>Agaricomycotina</taxon>
        <taxon>Agaricomycetes</taxon>
        <taxon>Agaricomycetidae</taxon>
        <taxon>Agaricales</taxon>
        <taxon>Agaricineae</taxon>
        <taxon>Hymenogastraceae</taxon>
        <taxon>Gymnopilus</taxon>
    </lineage>
</organism>
<gene>
    <name evidence="1" type="ORF">CPB84DRAFT_1799596</name>
</gene>
<dbReference type="EMBL" id="JADNYJ010000267">
    <property type="protein sequence ID" value="KAF8872442.1"/>
    <property type="molecule type" value="Genomic_DNA"/>
</dbReference>
<sequence>MAPVRPDLDLSCLFQRLVFPGLLGLDLLSECQSICWVRQGRFAQFVERSNESLRHVAIRGPGINCSEIIDSVRHCSYATSLNIAVNCIHDVFLSIFEEGPDGQLLFPHLIHLDLDGSFELHPENLQMGEEPPSALRHLSLRCRQLTDKFPVFLTEQHILDGEFNSAHLVPLFAPDESFHHTRPFTIHQLTIAQSA</sequence>
<evidence type="ECO:0000313" key="1">
    <source>
        <dbReference type="EMBL" id="KAF8872442.1"/>
    </source>
</evidence>
<accession>A0A9P5N7J2</accession>
<keyword evidence="2" id="KW-1185">Reference proteome</keyword>
<dbReference type="SUPFAM" id="SSF52047">
    <property type="entry name" value="RNI-like"/>
    <property type="match status" value="1"/>
</dbReference>
<protein>
    <submittedName>
        <fullName evidence="1">Uncharacterized protein</fullName>
    </submittedName>
</protein>
<reference evidence="1" key="1">
    <citation type="submission" date="2020-11" db="EMBL/GenBank/DDBJ databases">
        <authorList>
            <consortium name="DOE Joint Genome Institute"/>
            <person name="Ahrendt S."/>
            <person name="Riley R."/>
            <person name="Andreopoulos W."/>
            <person name="LaButti K."/>
            <person name="Pangilinan J."/>
            <person name="Ruiz-duenas F.J."/>
            <person name="Barrasa J.M."/>
            <person name="Sanchez-Garcia M."/>
            <person name="Camarero S."/>
            <person name="Miyauchi S."/>
            <person name="Serrano A."/>
            <person name="Linde D."/>
            <person name="Babiker R."/>
            <person name="Drula E."/>
            <person name="Ayuso-Fernandez I."/>
            <person name="Pacheco R."/>
            <person name="Padilla G."/>
            <person name="Ferreira P."/>
            <person name="Barriuso J."/>
            <person name="Kellner H."/>
            <person name="Castanera R."/>
            <person name="Alfaro M."/>
            <person name="Ramirez L."/>
            <person name="Pisabarro A.G."/>
            <person name="Kuo A."/>
            <person name="Tritt A."/>
            <person name="Lipzen A."/>
            <person name="He G."/>
            <person name="Yan M."/>
            <person name="Ng V."/>
            <person name="Cullen D."/>
            <person name="Martin F."/>
            <person name="Rosso M.-N."/>
            <person name="Henrissat B."/>
            <person name="Hibbett D."/>
            <person name="Martinez A.T."/>
            <person name="Grigoriev I.V."/>
        </authorList>
    </citation>
    <scope>NUCLEOTIDE SEQUENCE</scope>
    <source>
        <strain evidence="1">AH 44721</strain>
    </source>
</reference>
<proteinExistence type="predicted"/>
<dbReference type="InterPro" id="IPR032675">
    <property type="entry name" value="LRR_dom_sf"/>
</dbReference>
<dbReference type="Proteomes" id="UP000724874">
    <property type="component" value="Unassembled WGS sequence"/>
</dbReference>
<evidence type="ECO:0000313" key="2">
    <source>
        <dbReference type="Proteomes" id="UP000724874"/>
    </source>
</evidence>
<dbReference type="Gene3D" id="3.80.10.10">
    <property type="entry name" value="Ribonuclease Inhibitor"/>
    <property type="match status" value="1"/>
</dbReference>